<gene>
    <name evidence="1" type="ORF">NUW54_g11658</name>
</gene>
<proteinExistence type="predicted"/>
<evidence type="ECO:0000313" key="1">
    <source>
        <dbReference type="EMBL" id="KAJ2975893.1"/>
    </source>
</evidence>
<keyword evidence="2" id="KW-1185">Reference proteome</keyword>
<sequence>MDTMKVSARQDTRTLALITGHLGFSSQQTWQPILSSIQRSRQHTQVSLAVPQDAILPSPLTNRIGKLNGTNSSRQAGRLCHAFDNSKTSDIPSEDIPTSIGFLTLYLYASNGDPRKVVVALSVALAFIVPCDILRFRSARFEWLFERCVGFLMRESEKKTTNGVIWYIIGVIFVLSVLPLDIATVSTPHPLLADTAASYHRPPPWPTRAPPPPPTPPPPPAPRAVCACAAGRERERVLRVVMFLRGRAPRGTPADARDVPDLG</sequence>
<dbReference type="EMBL" id="JANSHE010004637">
    <property type="protein sequence ID" value="KAJ2975893.1"/>
    <property type="molecule type" value="Genomic_DNA"/>
</dbReference>
<name>A0ACC1NAS6_9APHY</name>
<organism evidence="1 2">
    <name type="scientific">Trametes sanguinea</name>
    <dbReference type="NCBI Taxonomy" id="158606"/>
    <lineage>
        <taxon>Eukaryota</taxon>
        <taxon>Fungi</taxon>
        <taxon>Dikarya</taxon>
        <taxon>Basidiomycota</taxon>
        <taxon>Agaricomycotina</taxon>
        <taxon>Agaricomycetes</taxon>
        <taxon>Polyporales</taxon>
        <taxon>Polyporaceae</taxon>
        <taxon>Trametes</taxon>
    </lineage>
</organism>
<protein>
    <submittedName>
        <fullName evidence="1">Uncharacterized protein</fullName>
    </submittedName>
</protein>
<evidence type="ECO:0000313" key="2">
    <source>
        <dbReference type="Proteomes" id="UP001144978"/>
    </source>
</evidence>
<comment type="caution">
    <text evidence="1">The sequence shown here is derived from an EMBL/GenBank/DDBJ whole genome shotgun (WGS) entry which is preliminary data.</text>
</comment>
<dbReference type="Proteomes" id="UP001144978">
    <property type="component" value="Unassembled WGS sequence"/>
</dbReference>
<reference evidence="1" key="1">
    <citation type="submission" date="2022-08" db="EMBL/GenBank/DDBJ databases">
        <title>Genome Sequence of Pycnoporus sanguineus.</title>
        <authorList>
            <person name="Buettner E."/>
        </authorList>
    </citation>
    <scope>NUCLEOTIDE SEQUENCE</scope>
    <source>
        <strain evidence="1">CG-C14</strain>
    </source>
</reference>
<accession>A0ACC1NAS6</accession>